<evidence type="ECO:0000256" key="6">
    <source>
        <dbReference type="ARBA" id="ARBA00022737"/>
    </source>
</evidence>
<dbReference type="InterPro" id="IPR002165">
    <property type="entry name" value="Plexin_repeat"/>
</dbReference>
<keyword evidence="4 18" id="KW-0812">Transmembrane</keyword>
<evidence type="ECO:0000256" key="13">
    <source>
        <dbReference type="ARBA" id="ARBA00033031"/>
    </source>
</evidence>
<feature type="transmembrane region" description="Helical" evidence="18">
    <location>
        <begin position="1292"/>
        <end position="1316"/>
    </location>
</feature>
<dbReference type="PANTHER" id="PTHR22625">
    <property type="entry name" value="PLEXIN"/>
    <property type="match status" value="1"/>
</dbReference>
<evidence type="ECO:0000256" key="16">
    <source>
        <dbReference type="PROSITE-ProRule" id="PRU00352"/>
    </source>
</evidence>
<keyword evidence="9 18" id="KW-0472">Membrane</keyword>
<evidence type="ECO:0000256" key="3">
    <source>
        <dbReference type="ARBA" id="ARBA00019839"/>
    </source>
</evidence>
<dbReference type="SUPFAM" id="SSF56112">
    <property type="entry name" value="Protein kinase-like (PK-like)"/>
    <property type="match status" value="1"/>
</dbReference>
<dbReference type="InterPro" id="IPR041362">
    <property type="entry name" value="TIG2_plexin"/>
</dbReference>
<dbReference type="InterPro" id="IPR002909">
    <property type="entry name" value="IPT_dom"/>
</dbReference>
<keyword evidence="5" id="KW-0732">Signal</keyword>
<evidence type="ECO:0000256" key="10">
    <source>
        <dbReference type="ARBA" id="ARBA00023157"/>
    </source>
</evidence>
<feature type="domain" description="Sema" evidence="20">
    <location>
        <begin position="13"/>
        <end position="440"/>
    </location>
</feature>
<evidence type="ECO:0000256" key="18">
    <source>
        <dbReference type="SAM" id="Phobius"/>
    </source>
</evidence>
<dbReference type="GO" id="GO:0005886">
    <property type="term" value="C:plasma membrane"/>
    <property type="evidence" value="ECO:0007669"/>
    <property type="project" value="UniProtKB-SubCell"/>
</dbReference>
<dbReference type="PROSITE" id="PS51004">
    <property type="entry name" value="SEMA"/>
    <property type="match status" value="1"/>
</dbReference>
<evidence type="ECO:0000256" key="14">
    <source>
        <dbReference type="ARBA" id="ARBA00033117"/>
    </source>
</evidence>
<dbReference type="EMBL" id="JBJQND010000015">
    <property type="protein sequence ID" value="KAL3853671.1"/>
    <property type="molecule type" value="Genomic_DNA"/>
</dbReference>
<accession>A0ABD3UW44</accession>
<dbReference type="InterPro" id="IPR016201">
    <property type="entry name" value="PSI"/>
</dbReference>
<keyword evidence="11" id="KW-0325">Glycoprotein</keyword>
<dbReference type="InterPro" id="IPR031148">
    <property type="entry name" value="Plexin"/>
</dbReference>
<dbReference type="Proteomes" id="UP001634394">
    <property type="component" value="Unassembled WGS sequence"/>
</dbReference>
<dbReference type="InterPro" id="IPR036352">
    <property type="entry name" value="Semap_dom_sf"/>
</dbReference>
<sequence>MKCGTIIQLGVCVMALCLTSAISAMHIRRTYMDPVGATLHHFAMHPKTGHIFIGANNSIAKLSSDLDPLKSAVIKGDNYDVFIKSLLINNHTGDLILCSTLNNGSCQVRSSRNIQIIMKSSSESMVPNSYQDDCYAFIGPSLRQRDALYLANTFINNNSTVYYPSISSRNLDDLDLMNMDLIGSTSKSILPNVPFGFNVQYIYGFSYGKFIYIVTTQHKSNDDPNAGYTSRIIRLCSEDKYFRSYVELPLECLTDSLIPHNEAHSAHMEQQTAMLFVTFSGRHGDSAVCVYNIYDIDSHFDDAVRDCYHGNGLIGPPHIHRRQSCMTTSAAPDYCAQSDVSEAFPSIEGTNPIYQSAIAVFPSTILTSVLTHAQGEYTIVYLGTNQGFIKKLVLSPGSHVVMVGDLVVEDGQPIRKQMFLSHDGRELYAMTRSKLVLVDTNHCEERSSCDLCMVAMDPICGWCVLDNKCSSLEDCPKGSVKPHWLQAGRGGCVQMQDIQPEVISYQILKEPSHPHQLTFKLDPVQVMDSESNTIQCTYTIGTKQMIRIAAIQDDHVICPLPLVDEIPNLSEQKVYVPSNLRFWRRKISRISRSARDITYQAEPIPSHHRHGVHVPFTSRNHRNRDVSNTKSSTYQSRSSNPAYQSSGILSIDLDQNRQCFYETLSKHRSSAPQFARYTGSTSDHQYMDVDFEVEGRSIVKRQVPIFDCSVHSSCTSCINSTFGCKWCYKEGTCMEASAGACPKSSPGIEKSDLCPRLESPAQDTDILVHSGESKTIAVRVVNLQPEQTENVKCLFNYLSQTKQVTGSITSSNLLCEPIKLSFNDTEKPYVTAAFTVTWGPMNKPLDNPNEIKVRIYKCPLMVTNCGQCLSMDPEYECGWCDARCTLQKHCTAGQWLDRSGTCPNPHILRFSPSTGPILGKTNISVTGFNLGKDHTNLEVTVAGVKCLIHAEHYESSSRFICETGSQPKVKDGVIKVIVDKLYDTTSNGIFSFVDPQVGSVNPTRGPRSGGTTLTIFGTHMNTGSIRAVDVGGSSCTVISYNATSIECLTSQQTANMDKVDIEVSFGGLRRLATDKFTYINDPEITNIEPSKTIVSGGTRITVMSTHMEIIQNPEFFVEINNKKITRKCSPLNDLLAWLVCPTPPLDISGENITQTSPKEVHYGFSLDGVIKYRNISHDPLFGPLLYYPDPVVDLFPSPSGKGMKKYQKDGPLVIKGKFRSISPLMADLMVMVGQEECEGPASTDDAITCTPPKDPKGIDGKGNALVEIHIGNFKETVGYLSYHEIEEASKPIALGIILGVVLPIIAIIVLLAICVIRRHRKHKPSKNYIPDVLKDYEGKKEEEEVGMNHVSVKADLNGQIPDEKDSGPYVEELLSKIEDEATRQNVANFLIPRRRLDIGDLLGKGNFGVTYKATYSRSDDENPIDVAVTMMQGNQTDADSVSKFLQTCVRYRDLQHPGVLPLLGACVSPSDDPTIIAPYAQNGDLKTYVRDSNKNLIVLELLEMGVQVAEGMAYLEGLYIVHRNLSARNCLVTLDKKVVVSGYGLTEELYSSEQYHTDGVKPSTLIKWMAPESIDNLEFTSRSDSCWLMNRYDRPAFRQIADEIQSFISTENDSPSGDASQPLKTNIEVMESTEFV</sequence>
<keyword evidence="6" id="KW-0677">Repeat</keyword>
<dbReference type="SUPFAM" id="SSF103575">
    <property type="entry name" value="Plexin repeat"/>
    <property type="match status" value="2"/>
</dbReference>
<name>A0ABD3UW44_SINWO</name>
<dbReference type="Gene3D" id="2.60.40.10">
    <property type="entry name" value="Immunoglobulins"/>
    <property type="match status" value="4"/>
</dbReference>
<comment type="similarity">
    <text evidence="2">Belongs to the plexin family.</text>
</comment>
<dbReference type="SMART" id="SM00423">
    <property type="entry name" value="PSI"/>
    <property type="match status" value="3"/>
</dbReference>
<dbReference type="InterPro" id="IPR011009">
    <property type="entry name" value="Kinase-like_dom_sf"/>
</dbReference>
<evidence type="ECO:0000256" key="7">
    <source>
        <dbReference type="ARBA" id="ARBA00022843"/>
    </source>
</evidence>
<evidence type="ECO:0000256" key="17">
    <source>
        <dbReference type="SAM" id="MobiDB-lite"/>
    </source>
</evidence>
<dbReference type="InterPro" id="IPR001245">
    <property type="entry name" value="Ser-Thr/Tyr_kinase_cat_dom"/>
</dbReference>
<evidence type="ECO:0000256" key="4">
    <source>
        <dbReference type="ARBA" id="ARBA00022692"/>
    </source>
</evidence>
<evidence type="ECO:0000256" key="5">
    <source>
        <dbReference type="ARBA" id="ARBA00022729"/>
    </source>
</evidence>
<evidence type="ECO:0000256" key="15">
    <source>
        <dbReference type="ARBA" id="ARBA00033136"/>
    </source>
</evidence>
<evidence type="ECO:0000256" key="12">
    <source>
        <dbReference type="ARBA" id="ARBA00030820"/>
    </source>
</evidence>
<dbReference type="PROSITE" id="PS50011">
    <property type="entry name" value="PROTEIN_KINASE_DOM"/>
    <property type="match status" value="1"/>
</dbReference>
<dbReference type="PANTHER" id="PTHR22625:SF70">
    <property type="entry name" value="PLEXIN A, ISOFORM A"/>
    <property type="match status" value="1"/>
</dbReference>
<dbReference type="Pfam" id="PF01437">
    <property type="entry name" value="PSI"/>
    <property type="match status" value="2"/>
</dbReference>
<gene>
    <name evidence="21" type="ORF">ACJMK2_017194</name>
</gene>
<comment type="caution">
    <text evidence="16">Lacks conserved residue(s) required for the propagation of feature annotation.</text>
</comment>
<evidence type="ECO:0000256" key="9">
    <source>
        <dbReference type="ARBA" id="ARBA00023136"/>
    </source>
</evidence>
<keyword evidence="10" id="KW-1015">Disulfide bond</keyword>
<evidence type="ECO:0000256" key="8">
    <source>
        <dbReference type="ARBA" id="ARBA00022989"/>
    </source>
</evidence>
<evidence type="ECO:0000259" key="20">
    <source>
        <dbReference type="PROSITE" id="PS51004"/>
    </source>
</evidence>
<feature type="region of interest" description="Disordered" evidence="17">
    <location>
        <begin position="603"/>
        <end position="643"/>
    </location>
</feature>
<dbReference type="SUPFAM" id="SSF101912">
    <property type="entry name" value="Sema domain"/>
    <property type="match status" value="1"/>
</dbReference>
<evidence type="ECO:0000313" key="21">
    <source>
        <dbReference type="EMBL" id="KAL3853671.1"/>
    </source>
</evidence>
<dbReference type="Pfam" id="PF01403">
    <property type="entry name" value="Sema"/>
    <property type="match status" value="1"/>
</dbReference>
<keyword evidence="7" id="KW-0832">Ubl conjugation</keyword>
<dbReference type="InterPro" id="IPR013783">
    <property type="entry name" value="Ig-like_fold"/>
</dbReference>
<organism evidence="21 22">
    <name type="scientific">Sinanodonta woodiana</name>
    <name type="common">Chinese pond mussel</name>
    <name type="synonym">Anodonta woodiana</name>
    <dbReference type="NCBI Taxonomy" id="1069815"/>
    <lineage>
        <taxon>Eukaryota</taxon>
        <taxon>Metazoa</taxon>
        <taxon>Spiralia</taxon>
        <taxon>Lophotrochozoa</taxon>
        <taxon>Mollusca</taxon>
        <taxon>Bivalvia</taxon>
        <taxon>Autobranchia</taxon>
        <taxon>Heteroconchia</taxon>
        <taxon>Palaeoheterodonta</taxon>
        <taxon>Unionida</taxon>
        <taxon>Unionoidea</taxon>
        <taxon>Unionidae</taxon>
        <taxon>Unioninae</taxon>
        <taxon>Sinanodonta</taxon>
    </lineage>
</organism>
<proteinExistence type="inferred from homology"/>
<evidence type="ECO:0000259" key="19">
    <source>
        <dbReference type="PROSITE" id="PS50011"/>
    </source>
</evidence>
<protein>
    <recommendedName>
        <fullName evidence="3">Hepatocyte growth factor receptor</fullName>
    </recommendedName>
    <alternativeName>
        <fullName evidence="15">HGF/SF receptor</fullName>
    </alternativeName>
    <alternativeName>
        <fullName evidence="14">Proto-oncogene c-Met</fullName>
    </alternativeName>
    <alternativeName>
        <fullName evidence="12">Scatter factor receptor</fullName>
    </alternativeName>
    <alternativeName>
        <fullName evidence="13">Tyrosine-protein kinase Met</fullName>
    </alternativeName>
</protein>
<evidence type="ECO:0000256" key="2">
    <source>
        <dbReference type="ARBA" id="ARBA00010297"/>
    </source>
</evidence>
<evidence type="ECO:0000256" key="11">
    <source>
        <dbReference type="ARBA" id="ARBA00023180"/>
    </source>
</evidence>
<dbReference type="InterPro" id="IPR014756">
    <property type="entry name" value="Ig_E-set"/>
</dbReference>
<reference evidence="21 22" key="1">
    <citation type="submission" date="2024-11" db="EMBL/GenBank/DDBJ databases">
        <title>Chromosome-level genome assembly of the freshwater bivalve Anodonta woodiana.</title>
        <authorList>
            <person name="Chen X."/>
        </authorList>
    </citation>
    <scope>NUCLEOTIDE SEQUENCE [LARGE SCALE GENOMIC DNA]</scope>
    <source>
        <strain evidence="21">MN2024</strain>
        <tissue evidence="21">Gills</tissue>
    </source>
</reference>
<keyword evidence="8 18" id="KW-1133">Transmembrane helix</keyword>
<comment type="caution">
    <text evidence="21">The sequence shown here is derived from an EMBL/GenBank/DDBJ whole genome shotgun (WGS) entry which is preliminary data.</text>
</comment>
<dbReference type="InterPro" id="IPR015943">
    <property type="entry name" value="WD40/YVTN_repeat-like_dom_sf"/>
</dbReference>
<dbReference type="SMART" id="SM00429">
    <property type="entry name" value="IPT"/>
    <property type="match status" value="3"/>
</dbReference>
<evidence type="ECO:0000313" key="22">
    <source>
        <dbReference type="Proteomes" id="UP001634394"/>
    </source>
</evidence>
<dbReference type="Pfam" id="PF18020">
    <property type="entry name" value="TIG_2"/>
    <property type="match status" value="1"/>
</dbReference>
<dbReference type="InterPro" id="IPR001627">
    <property type="entry name" value="Semap_dom"/>
</dbReference>
<feature type="domain" description="Protein kinase" evidence="19">
    <location>
        <begin position="1396"/>
        <end position="1636"/>
    </location>
</feature>
<feature type="compositionally biased region" description="Polar residues" evidence="17">
    <location>
        <begin position="626"/>
        <end position="643"/>
    </location>
</feature>
<evidence type="ECO:0000256" key="1">
    <source>
        <dbReference type="ARBA" id="ARBA00004251"/>
    </source>
</evidence>
<dbReference type="Gene3D" id="3.30.200.20">
    <property type="entry name" value="Phosphorylase Kinase, domain 1"/>
    <property type="match status" value="1"/>
</dbReference>
<dbReference type="Gene3D" id="1.10.510.10">
    <property type="entry name" value="Transferase(Phosphotransferase) domain 1"/>
    <property type="match status" value="1"/>
</dbReference>
<dbReference type="InterPro" id="IPR000719">
    <property type="entry name" value="Prot_kinase_dom"/>
</dbReference>
<dbReference type="Gene3D" id="2.130.10.10">
    <property type="entry name" value="YVTN repeat-like/Quinoprotein amine dehydrogenase"/>
    <property type="match status" value="1"/>
</dbReference>
<dbReference type="SMART" id="SM00630">
    <property type="entry name" value="Sema"/>
    <property type="match status" value="1"/>
</dbReference>
<keyword evidence="22" id="KW-1185">Reference proteome</keyword>
<dbReference type="Pfam" id="PF01833">
    <property type="entry name" value="TIG"/>
    <property type="match status" value="2"/>
</dbReference>
<dbReference type="SUPFAM" id="SSF81296">
    <property type="entry name" value="E set domains"/>
    <property type="match status" value="3"/>
</dbReference>
<comment type="subcellular location">
    <subcellularLocation>
        <location evidence="1">Cell membrane</location>
        <topology evidence="1">Single-pass type I membrane protein</topology>
    </subcellularLocation>
</comment>
<dbReference type="Pfam" id="PF07714">
    <property type="entry name" value="PK_Tyr_Ser-Thr"/>
    <property type="match status" value="1"/>
</dbReference>